<organism evidence="2 3">
    <name type="scientific">Rhodopseudomonas palustris</name>
    <dbReference type="NCBI Taxonomy" id="1076"/>
    <lineage>
        <taxon>Bacteria</taxon>
        <taxon>Pseudomonadati</taxon>
        <taxon>Pseudomonadota</taxon>
        <taxon>Alphaproteobacteria</taxon>
        <taxon>Hyphomicrobiales</taxon>
        <taxon>Nitrobacteraceae</taxon>
        <taxon>Rhodopseudomonas</taxon>
    </lineage>
</organism>
<name>A0A418VJ57_RHOPL</name>
<accession>A0A418VJ57</accession>
<proteinExistence type="predicted"/>
<reference evidence="2 3" key="1">
    <citation type="submission" date="2018-09" db="EMBL/GenBank/DDBJ databases">
        <title>Draft genome sequence of Rhodopseudomonas palustris 2.1.18.</title>
        <authorList>
            <person name="Robertson S.L."/>
            <person name="Meyer T.E."/>
            <person name="Kyndt J.A."/>
        </authorList>
    </citation>
    <scope>NUCLEOTIDE SEQUENCE [LARGE SCALE GENOMIC DNA]</scope>
    <source>
        <strain evidence="2 3">2.1.18</strain>
    </source>
</reference>
<comment type="caution">
    <text evidence="2">The sequence shown here is derived from an EMBL/GenBank/DDBJ whole genome shotgun (WGS) entry which is preliminary data.</text>
</comment>
<evidence type="ECO:0000313" key="2">
    <source>
        <dbReference type="EMBL" id="RJF76202.1"/>
    </source>
</evidence>
<dbReference type="EMBL" id="QYYD01000005">
    <property type="protein sequence ID" value="RJF76202.1"/>
    <property type="molecule type" value="Genomic_DNA"/>
</dbReference>
<gene>
    <name evidence="2" type="ORF">D4Q52_06140</name>
</gene>
<evidence type="ECO:0000256" key="1">
    <source>
        <dbReference type="SAM" id="MobiDB-lite"/>
    </source>
</evidence>
<dbReference type="Proteomes" id="UP000285523">
    <property type="component" value="Unassembled WGS sequence"/>
</dbReference>
<sequence>MAWLLVEGGAAGISSRLDGEDQPAADRNRRQGQRCQTRTAAPTARMRRRVALTMVAALIMERLID</sequence>
<evidence type="ECO:0000313" key="3">
    <source>
        <dbReference type="Proteomes" id="UP000285523"/>
    </source>
</evidence>
<protein>
    <submittedName>
        <fullName evidence="2">Uncharacterized protein</fullName>
    </submittedName>
</protein>
<feature type="region of interest" description="Disordered" evidence="1">
    <location>
        <begin position="13"/>
        <end position="43"/>
    </location>
</feature>
<dbReference type="AlphaFoldDB" id="A0A418VJ57"/>